<evidence type="ECO:0000256" key="1">
    <source>
        <dbReference type="SAM" id="MobiDB-lite"/>
    </source>
</evidence>
<proteinExistence type="predicted"/>
<evidence type="ECO:0000313" key="3">
    <source>
        <dbReference type="Proteomes" id="UP000789901"/>
    </source>
</evidence>
<comment type="caution">
    <text evidence="2">The sequence shown here is derived from an EMBL/GenBank/DDBJ whole genome shotgun (WGS) entry which is preliminary data.</text>
</comment>
<sequence>TSAITSSHDHTDTKQSRIYNKCTEEPSRTVTVNRLPRFQVKLKGNDPVTSKGKNQTTKKRMLSSSTKEHNKSQEIGISNREIVSYNKCSTSCQTKNKGINKIEKQYNKNQGMECLFKNIRKSSRTTKVVGKTVEQLERSILNNKHPISSNIYRCISNRLGYKSRGTIDKWSLDQCREEVTHQCSGNESNTVCID</sequence>
<gene>
    <name evidence="2" type="ORF">GMARGA_LOCUS44830</name>
</gene>
<reference evidence="2 3" key="1">
    <citation type="submission" date="2021-06" db="EMBL/GenBank/DDBJ databases">
        <authorList>
            <person name="Kallberg Y."/>
            <person name="Tangrot J."/>
            <person name="Rosling A."/>
        </authorList>
    </citation>
    <scope>NUCLEOTIDE SEQUENCE [LARGE SCALE GENOMIC DNA]</scope>
    <source>
        <strain evidence="2 3">120-4 pot B 10/14</strain>
    </source>
</reference>
<dbReference type="Proteomes" id="UP000789901">
    <property type="component" value="Unassembled WGS sequence"/>
</dbReference>
<feature type="region of interest" description="Disordered" evidence="1">
    <location>
        <begin position="42"/>
        <end position="74"/>
    </location>
</feature>
<accession>A0ABN7XL61</accession>
<evidence type="ECO:0000313" key="2">
    <source>
        <dbReference type="EMBL" id="CAG8856009.1"/>
    </source>
</evidence>
<keyword evidence="3" id="KW-1185">Reference proteome</keyword>
<protein>
    <submittedName>
        <fullName evidence="2">38888_t:CDS:1</fullName>
    </submittedName>
</protein>
<dbReference type="EMBL" id="CAJVQB010155359">
    <property type="protein sequence ID" value="CAG8856009.1"/>
    <property type="molecule type" value="Genomic_DNA"/>
</dbReference>
<feature type="non-terminal residue" evidence="2">
    <location>
        <position position="194"/>
    </location>
</feature>
<name>A0ABN7XL61_GIGMA</name>
<feature type="non-terminal residue" evidence="2">
    <location>
        <position position="1"/>
    </location>
</feature>
<organism evidence="2 3">
    <name type="scientific">Gigaspora margarita</name>
    <dbReference type="NCBI Taxonomy" id="4874"/>
    <lineage>
        <taxon>Eukaryota</taxon>
        <taxon>Fungi</taxon>
        <taxon>Fungi incertae sedis</taxon>
        <taxon>Mucoromycota</taxon>
        <taxon>Glomeromycotina</taxon>
        <taxon>Glomeromycetes</taxon>
        <taxon>Diversisporales</taxon>
        <taxon>Gigasporaceae</taxon>
        <taxon>Gigaspora</taxon>
    </lineage>
</organism>